<feature type="chain" id="PRO_5012659315" evidence="1">
    <location>
        <begin position="25"/>
        <end position="194"/>
    </location>
</feature>
<sequence length="194" mass="21669">MLLATVRLYASLFLGILYLATTLAVPVNVNSQGDLGINAGNHCWSPKVTNRAHFNYYKEGSPVPASRETLKDIIQVILDSFASIARSKNREQPEYDFIVIPGTNSLGKLQSSSYKIPITFGPNQGRYLATIDWVNEEDGWSKEDRIHALSGKLEEMGDCARTLMVFKKGMAQARSWKEGAESFNMMLKTSTKRD</sequence>
<protein>
    <submittedName>
        <fullName evidence="2">Uncharacterized protein</fullName>
    </submittedName>
</protein>
<reference evidence="2 3" key="1">
    <citation type="submission" date="2016-08" db="EMBL/GenBank/DDBJ databases">
        <authorList>
            <consortium name="Lentinula edodes genome sequencing consortium"/>
            <person name="Sakamoto Y."/>
            <person name="Nakade K."/>
            <person name="Sato S."/>
            <person name="Yoshida Y."/>
            <person name="Miyazaki K."/>
            <person name="Natsume S."/>
            <person name="Konno N."/>
        </authorList>
    </citation>
    <scope>NUCLEOTIDE SEQUENCE [LARGE SCALE GENOMIC DNA]</scope>
    <source>
        <strain evidence="2 3">NBRC 111202</strain>
    </source>
</reference>
<keyword evidence="3" id="KW-1185">Reference proteome</keyword>
<comment type="caution">
    <text evidence="2">The sequence shown here is derived from an EMBL/GenBank/DDBJ whole genome shotgun (WGS) entry which is preliminary data.</text>
</comment>
<feature type="signal peptide" evidence="1">
    <location>
        <begin position="1"/>
        <end position="24"/>
    </location>
</feature>
<keyword evidence="1" id="KW-0732">Signal</keyword>
<dbReference type="Proteomes" id="UP000188533">
    <property type="component" value="Unassembled WGS sequence"/>
</dbReference>
<evidence type="ECO:0000313" key="2">
    <source>
        <dbReference type="EMBL" id="GAW05832.1"/>
    </source>
</evidence>
<reference evidence="2 3" key="2">
    <citation type="submission" date="2017-02" db="EMBL/GenBank/DDBJ databases">
        <title>A genome survey and senescence transcriptome analysis in Lentinula edodes.</title>
        <authorList>
            <person name="Sakamoto Y."/>
            <person name="Nakade K."/>
            <person name="Sato S."/>
            <person name="Yoshida Y."/>
            <person name="Miyazaki K."/>
            <person name="Natsume S."/>
            <person name="Konno N."/>
        </authorList>
    </citation>
    <scope>NUCLEOTIDE SEQUENCE [LARGE SCALE GENOMIC DNA]</scope>
    <source>
        <strain evidence="2 3">NBRC 111202</strain>
    </source>
</reference>
<proteinExistence type="predicted"/>
<accession>A0A1Q3EF79</accession>
<organism evidence="2 3">
    <name type="scientific">Lentinula edodes</name>
    <name type="common">Shiitake mushroom</name>
    <name type="synonym">Lentinus edodes</name>
    <dbReference type="NCBI Taxonomy" id="5353"/>
    <lineage>
        <taxon>Eukaryota</taxon>
        <taxon>Fungi</taxon>
        <taxon>Dikarya</taxon>
        <taxon>Basidiomycota</taxon>
        <taxon>Agaricomycotina</taxon>
        <taxon>Agaricomycetes</taxon>
        <taxon>Agaricomycetidae</taxon>
        <taxon>Agaricales</taxon>
        <taxon>Marasmiineae</taxon>
        <taxon>Omphalotaceae</taxon>
        <taxon>Lentinula</taxon>
    </lineage>
</organism>
<gene>
    <name evidence="2" type="ORF">LENED_007715</name>
</gene>
<dbReference type="AlphaFoldDB" id="A0A1Q3EF79"/>
<name>A0A1Q3EF79_LENED</name>
<evidence type="ECO:0000256" key="1">
    <source>
        <dbReference type="SAM" id="SignalP"/>
    </source>
</evidence>
<dbReference type="EMBL" id="BDGU01000274">
    <property type="protein sequence ID" value="GAW05832.1"/>
    <property type="molecule type" value="Genomic_DNA"/>
</dbReference>
<evidence type="ECO:0000313" key="3">
    <source>
        <dbReference type="Proteomes" id="UP000188533"/>
    </source>
</evidence>